<evidence type="ECO:0000313" key="7">
    <source>
        <dbReference type="EMBL" id="MBB3104709.1"/>
    </source>
</evidence>
<dbReference type="Pfam" id="PF01699">
    <property type="entry name" value="Na_Ca_ex"/>
    <property type="match status" value="2"/>
</dbReference>
<organism evidence="7 8">
    <name type="scientific">Azomonas macrocytogenes</name>
    <name type="common">Azotobacter macrocytogenes</name>
    <dbReference type="NCBI Taxonomy" id="69962"/>
    <lineage>
        <taxon>Bacteria</taxon>
        <taxon>Pseudomonadati</taxon>
        <taxon>Pseudomonadota</taxon>
        <taxon>Gammaproteobacteria</taxon>
        <taxon>Pseudomonadales</taxon>
        <taxon>Pseudomonadaceae</taxon>
        <taxon>Azomonas</taxon>
    </lineage>
</organism>
<keyword evidence="2 5" id="KW-0812">Transmembrane</keyword>
<dbReference type="AlphaFoldDB" id="A0A839T6K7"/>
<keyword evidence="3 5" id="KW-1133">Transmembrane helix</keyword>
<feature type="transmembrane region" description="Helical" evidence="5">
    <location>
        <begin position="130"/>
        <end position="147"/>
    </location>
</feature>
<dbReference type="Gene3D" id="6.10.280.80">
    <property type="entry name" value="NCX, peripheral helical region"/>
    <property type="match status" value="1"/>
</dbReference>
<dbReference type="GO" id="GO:0005262">
    <property type="term" value="F:calcium channel activity"/>
    <property type="evidence" value="ECO:0007669"/>
    <property type="project" value="TreeGrafter"/>
</dbReference>
<evidence type="ECO:0000256" key="1">
    <source>
        <dbReference type="ARBA" id="ARBA00004141"/>
    </source>
</evidence>
<dbReference type="NCBIfam" id="TIGR00367">
    <property type="entry name" value="calcium/sodium antiporter"/>
    <property type="match status" value="1"/>
</dbReference>
<feature type="transmembrane region" description="Helical" evidence="5">
    <location>
        <begin position="69"/>
        <end position="93"/>
    </location>
</feature>
<evidence type="ECO:0000259" key="6">
    <source>
        <dbReference type="Pfam" id="PF01699"/>
    </source>
</evidence>
<feature type="transmembrane region" description="Helical" evidence="5">
    <location>
        <begin position="303"/>
        <end position="321"/>
    </location>
</feature>
<evidence type="ECO:0000313" key="8">
    <source>
        <dbReference type="Proteomes" id="UP000549250"/>
    </source>
</evidence>
<feature type="domain" description="Sodium/calcium exchanger membrane region" evidence="6">
    <location>
        <begin position="6"/>
        <end position="145"/>
    </location>
</feature>
<feature type="transmembrane region" description="Helical" evidence="5">
    <location>
        <begin position="276"/>
        <end position="296"/>
    </location>
</feature>
<accession>A0A839T6K7</accession>
<evidence type="ECO:0000256" key="4">
    <source>
        <dbReference type="ARBA" id="ARBA00023136"/>
    </source>
</evidence>
<reference evidence="7 8" key="1">
    <citation type="submission" date="2020-08" db="EMBL/GenBank/DDBJ databases">
        <title>Genomic Encyclopedia of Type Strains, Phase III (KMG-III): the genomes of soil and plant-associated and newly described type strains.</title>
        <authorList>
            <person name="Whitman W."/>
        </authorList>
    </citation>
    <scope>NUCLEOTIDE SEQUENCE [LARGE SCALE GENOMIC DNA]</scope>
    <source>
        <strain evidence="7 8">CECT 4462</strain>
    </source>
</reference>
<feature type="transmembrane region" description="Helical" evidence="5">
    <location>
        <begin position="6"/>
        <end position="24"/>
    </location>
</feature>
<evidence type="ECO:0000256" key="3">
    <source>
        <dbReference type="ARBA" id="ARBA00022989"/>
    </source>
</evidence>
<sequence length="357" mass="37567">MSLTILAYLAAGLALLALGAELLVRGGARLARQVGLSPWIIGLAVAALGSSAPETAVGTLAVLDDSGDLAVGNIIGSNIANILLLIGVSALIAPQILSRHLVHQGLPLLIGSGLLVQILAWDGLLDRLDGFLLLTALVPCTVILILTKRRGQQTLSICMADKPHPEAQLRACSLSTVLITAGLLLLVGGAWITVDAAREFALDLGLSELTVGLTVLAVGTSLPEMTVSLLATLRGQHAIATGNAVGCCILNLLLVLGCTALVAPKGLSISPNIQDFDLPVMLAAFFACIPVFVAGYRISRWEGLLFFAYYLAYVLYLALFATGLPSFELFQQAMGWFVLPLTVAILASIGWRTWRQR</sequence>
<name>A0A839T6K7_AZOMA</name>
<dbReference type="PANTHER" id="PTHR10846">
    <property type="entry name" value="SODIUM/POTASSIUM/CALCIUM EXCHANGER"/>
    <property type="match status" value="1"/>
</dbReference>
<feature type="transmembrane region" description="Helical" evidence="5">
    <location>
        <begin position="212"/>
        <end position="232"/>
    </location>
</feature>
<keyword evidence="8" id="KW-1185">Reference proteome</keyword>
<feature type="transmembrane region" description="Helical" evidence="5">
    <location>
        <begin position="105"/>
        <end position="124"/>
    </location>
</feature>
<dbReference type="Gene3D" id="1.20.1420.30">
    <property type="entry name" value="NCX, central ion-binding region"/>
    <property type="match status" value="2"/>
</dbReference>
<comment type="subcellular location">
    <subcellularLocation>
        <location evidence="1">Membrane</location>
        <topology evidence="1">Multi-pass membrane protein</topology>
    </subcellularLocation>
</comment>
<feature type="domain" description="Sodium/calcium exchanger membrane region" evidence="6">
    <location>
        <begin position="175"/>
        <end position="317"/>
    </location>
</feature>
<dbReference type="InterPro" id="IPR004837">
    <property type="entry name" value="NaCa_Exmemb"/>
</dbReference>
<proteinExistence type="predicted"/>
<feature type="transmembrane region" description="Helical" evidence="5">
    <location>
        <begin position="36"/>
        <end position="63"/>
    </location>
</feature>
<feature type="transmembrane region" description="Helical" evidence="5">
    <location>
        <begin position="333"/>
        <end position="351"/>
    </location>
</feature>
<dbReference type="PANTHER" id="PTHR10846:SF8">
    <property type="entry name" value="INNER MEMBRANE PROTEIN YRBG"/>
    <property type="match status" value="1"/>
</dbReference>
<dbReference type="EMBL" id="JACHXI010000018">
    <property type="protein sequence ID" value="MBB3104709.1"/>
    <property type="molecule type" value="Genomic_DNA"/>
</dbReference>
<dbReference type="RefSeq" id="WP_183167550.1">
    <property type="nucleotide sequence ID" value="NZ_JACHXI010000018.1"/>
</dbReference>
<feature type="transmembrane region" description="Helical" evidence="5">
    <location>
        <begin position="168"/>
        <end position="192"/>
    </location>
</feature>
<dbReference type="InterPro" id="IPR004481">
    <property type="entry name" value="K/Na/Ca-exchanger"/>
</dbReference>
<dbReference type="InterPro" id="IPR044880">
    <property type="entry name" value="NCX_ion-bd_dom_sf"/>
</dbReference>
<dbReference type="Proteomes" id="UP000549250">
    <property type="component" value="Unassembled WGS sequence"/>
</dbReference>
<dbReference type="GO" id="GO:0008273">
    <property type="term" value="F:calcium, potassium:sodium antiporter activity"/>
    <property type="evidence" value="ECO:0007669"/>
    <property type="project" value="TreeGrafter"/>
</dbReference>
<protein>
    <submittedName>
        <fullName evidence="7">Cation:H+ antiporter</fullName>
    </submittedName>
</protein>
<evidence type="ECO:0000256" key="2">
    <source>
        <dbReference type="ARBA" id="ARBA00022692"/>
    </source>
</evidence>
<dbReference type="GO" id="GO:0005886">
    <property type="term" value="C:plasma membrane"/>
    <property type="evidence" value="ECO:0007669"/>
    <property type="project" value="TreeGrafter"/>
</dbReference>
<gene>
    <name evidence="7" type="ORF">FHR87_003134</name>
</gene>
<comment type="caution">
    <text evidence="7">The sequence shown here is derived from an EMBL/GenBank/DDBJ whole genome shotgun (WGS) entry which is preliminary data.</text>
</comment>
<evidence type="ECO:0000256" key="5">
    <source>
        <dbReference type="SAM" id="Phobius"/>
    </source>
</evidence>
<dbReference type="GO" id="GO:0006874">
    <property type="term" value="P:intracellular calcium ion homeostasis"/>
    <property type="evidence" value="ECO:0007669"/>
    <property type="project" value="TreeGrafter"/>
</dbReference>
<keyword evidence="4 5" id="KW-0472">Membrane</keyword>
<feature type="transmembrane region" description="Helical" evidence="5">
    <location>
        <begin position="244"/>
        <end position="264"/>
    </location>
</feature>